<feature type="non-terminal residue" evidence="7">
    <location>
        <position position="168"/>
    </location>
</feature>
<organism evidence="7 8">
    <name type="scientific">Eragrostis curvula</name>
    <name type="common">weeping love grass</name>
    <dbReference type="NCBI Taxonomy" id="38414"/>
    <lineage>
        <taxon>Eukaryota</taxon>
        <taxon>Viridiplantae</taxon>
        <taxon>Streptophyta</taxon>
        <taxon>Embryophyta</taxon>
        <taxon>Tracheophyta</taxon>
        <taxon>Spermatophyta</taxon>
        <taxon>Magnoliopsida</taxon>
        <taxon>Liliopsida</taxon>
        <taxon>Poales</taxon>
        <taxon>Poaceae</taxon>
        <taxon>PACMAD clade</taxon>
        <taxon>Chloridoideae</taxon>
        <taxon>Eragrostideae</taxon>
        <taxon>Eragrostidinae</taxon>
        <taxon>Eragrostis</taxon>
    </lineage>
</organism>
<gene>
    <name evidence="7" type="ORF">EJB05_53620</name>
</gene>
<protein>
    <recommendedName>
        <fullName evidence="6">Diacylglycerol kinase accessory domain-containing protein</fullName>
    </recommendedName>
</protein>
<proteinExistence type="predicted"/>
<dbReference type="OrthoDB" id="242257at2759"/>
<comment type="caution">
    <text evidence="7">The sequence shown here is derived from an EMBL/GenBank/DDBJ whole genome shotgun (WGS) entry which is preliminary data.</text>
</comment>
<dbReference type="PANTHER" id="PTHR11255:SF47">
    <property type="entry name" value="DIACYLGLYCEROL KINASE"/>
    <property type="match status" value="1"/>
</dbReference>
<keyword evidence="4" id="KW-0067">ATP-binding</keyword>
<evidence type="ECO:0000256" key="4">
    <source>
        <dbReference type="ARBA" id="ARBA00022840"/>
    </source>
</evidence>
<keyword evidence="8" id="KW-1185">Reference proteome</keyword>
<dbReference type="GO" id="GO:0005524">
    <property type="term" value="F:ATP binding"/>
    <property type="evidence" value="ECO:0007669"/>
    <property type="project" value="UniProtKB-KW"/>
</dbReference>
<dbReference type="Pfam" id="PF00609">
    <property type="entry name" value="DAGK_acc"/>
    <property type="match status" value="1"/>
</dbReference>
<dbReference type="GO" id="GO:0016020">
    <property type="term" value="C:membrane"/>
    <property type="evidence" value="ECO:0007669"/>
    <property type="project" value="TreeGrafter"/>
</dbReference>
<evidence type="ECO:0000313" key="8">
    <source>
        <dbReference type="Proteomes" id="UP000324897"/>
    </source>
</evidence>
<dbReference type="GO" id="GO:0007200">
    <property type="term" value="P:phospholipase C-activating G protein-coupled receptor signaling pathway"/>
    <property type="evidence" value="ECO:0007669"/>
    <property type="project" value="InterPro"/>
</dbReference>
<dbReference type="PANTHER" id="PTHR11255">
    <property type="entry name" value="DIACYLGLYCEROL KINASE"/>
    <property type="match status" value="1"/>
</dbReference>
<evidence type="ECO:0000259" key="6">
    <source>
        <dbReference type="SMART" id="SM00045"/>
    </source>
</evidence>
<reference evidence="7 8" key="1">
    <citation type="journal article" date="2019" name="Sci. Rep.">
        <title>A high-quality genome of Eragrostis curvula grass provides insights into Poaceae evolution and supports new strategies to enhance forage quality.</title>
        <authorList>
            <person name="Carballo J."/>
            <person name="Santos B.A.C.M."/>
            <person name="Zappacosta D."/>
            <person name="Garbus I."/>
            <person name="Selva J.P."/>
            <person name="Gallo C.A."/>
            <person name="Diaz A."/>
            <person name="Albertini E."/>
            <person name="Caccamo M."/>
            <person name="Echenique V."/>
        </authorList>
    </citation>
    <scope>NUCLEOTIDE SEQUENCE [LARGE SCALE GENOMIC DNA]</scope>
    <source>
        <strain evidence="8">cv. Victoria</strain>
        <tissue evidence="7">Leaf</tissue>
    </source>
</reference>
<feature type="region of interest" description="Disordered" evidence="5">
    <location>
        <begin position="1"/>
        <end position="24"/>
    </location>
</feature>
<accession>A0A5J9SPQ5</accession>
<keyword evidence="3" id="KW-0418">Kinase</keyword>
<keyword evidence="2" id="KW-0547">Nucleotide-binding</keyword>
<feature type="domain" description="Diacylglycerol kinase accessory" evidence="6">
    <location>
        <begin position="7"/>
        <end position="151"/>
    </location>
</feature>
<sequence>MLQGNKSYGFHSERKRNPDKFKNQMTNQGTYAEVALKKGWFCASLSHPTSRNLSLFRSCLLCLTAFVPLRSIVCLNLPSFPGGLNALGTPGTSRAADVSFQGEFTPPYVDDGLIEVVGFRDAWHGLVYCWRLTDMALALHRYELTLLLLPPLCHLTSKLKLKMEQDYH</sequence>
<evidence type="ECO:0000313" key="7">
    <source>
        <dbReference type="EMBL" id="TVU00963.1"/>
    </source>
</evidence>
<dbReference type="Gramene" id="TVU00963">
    <property type="protein sequence ID" value="TVU00963"/>
    <property type="gene ID" value="EJB05_53620"/>
</dbReference>
<feature type="compositionally biased region" description="Basic and acidic residues" evidence="5">
    <location>
        <begin position="11"/>
        <end position="22"/>
    </location>
</feature>
<dbReference type="InterPro" id="IPR000756">
    <property type="entry name" value="Diacylglycerol_kin_accessory"/>
</dbReference>
<evidence type="ECO:0000256" key="3">
    <source>
        <dbReference type="ARBA" id="ARBA00022777"/>
    </source>
</evidence>
<dbReference type="EMBL" id="RWGY01000522">
    <property type="protein sequence ID" value="TVU00963.1"/>
    <property type="molecule type" value="Genomic_DNA"/>
</dbReference>
<dbReference type="SMART" id="SM00045">
    <property type="entry name" value="DAGKa"/>
    <property type="match status" value="1"/>
</dbReference>
<evidence type="ECO:0000256" key="5">
    <source>
        <dbReference type="SAM" id="MobiDB-lite"/>
    </source>
</evidence>
<dbReference type="GO" id="GO:0004143">
    <property type="term" value="F:ATP-dependent diacylglycerol kinase activity"/>
    <property type="evidence" value="ECO:0007669"/>
    <property type="project" value="InterPro"/>
</dbReference>
<dbReference type="InterPro" id="IPR037607">
    <property type="entry name" value="DGK"/>
</dbReference>
<evidence type="ECO:0000256" key="1">
    <source>
        <dbReference type="ARBA" id="ARBA00022679"/>
    </source>
</evidence>
<evidence type="ECO:0000256" key="2">
    <source>
        <dbReference type="ARBA" id="ARBA00022741"/>
    </source>
</evidence>
<name>A0A5J9SPQ5_9POAL</name>
<dbReference type="Proteomes" id="UP000324897">
    <property type="component" value="Unassembled WGS sequence"/>
</dbReference>
<feature type="non-terminal residue" evidence="7">
    <location>
        <position position="1"/>
    </location>
</feature>
<keyword evidence="1" id="KW-0808">Transferase</keyword>
<dbReference type="AlphaFoldDB" id="A0A5J9SPQ5"/>